<dbReference type="HOGENOM" id="CLU_138593_0_1_7"/>
<evidence type="ECO:0000313" key="1">
    <source>
        <dbReference type="EMBL" id="AJF06701.1"/>
    </source>
</evidence>
<proteinExistence type="predicted"/>
<dbReference type="Pfam" id="PF11756">
    <property type="entry name" value="YgbA_NO"/>
    <property type="match status" value="1"/>
</dbReference>
<reference evidence="1 2" key="1">
    <citation type="journal article" date="2015" name="Genome Announc.">
        <title>Genomes of Geoalkalibacter ferrihydriticus Z-0531T and Geoalkalibacter subterraneus Red1T, Two Haloalkaliphilic Metal-Reducing Deltaproteobacteria.</title>
        <authorList>
            <person name="Badalamenti J.P."/>
            <person name="Krajmalnik-Brown R."/>
            <person name="Torres C.I."/>
            <person name="Bond D.R."/>
        </authorList>
    </citation>
    <scope>NUCLEOTIDE SEQUENCE [LARGE SCALE GENOMIC DNA]</scope>
    <source>
        <strain evidence="1 2">Red1</strain>
    </source>
</reference>
<organism evidence="1 2">
    <name type="scientific">Geoalkalibacter subterraneus</name>
    <dbReference type="NCBI Taxonomy" id="483547"/>
    <lineage>
        <taxon>Bacteria</taxon>
        <taxon>Pseudomonadati</taxon>
        <taxon>Thermodesulfobacteriota</taxon>
        <taxon>Desulfuromonadia</taxon>
        <taxon>Desulfuromonadales</taxon>
        <taxon>Geoalkalibacteraceae</taxon>
        <taxon>Geoalkalibacter</taxon>
    </lineage>
</organism>
<dbReference type="EMBL" id="CP010311">
    <property type="protein sequence ID" value="AJF06701.1"/>
    <property type="molecule type" value="Genomic_DNA"/>
</dbReference>
<evidence type="ECO:0008006" key="3">
    <source>
        <dbReference type="Google" id="ProtNLM"/>
    </source>
</evidence>
<accession>A0A0B5FSW9</accession>
<dbReference type="NCBIfam" id="NF007714">
    <property type="entry name" value="PRK10410.1-2"/>
    <property type="match status" value="1"/>
</dbReference>
<evidence type="ECO:0000313" key="2">
    <source>
        <dbReference type="Proteomes" id="UP000035036"/>
    </source>
</evidence>
<keyword evidence="2" id="KW-1185">Reference proteome</keyword>
<dbReference type="AlphaFoldDB" id="A0A0B5FSW9"/>
<dbReference type="STRING" id="483547.GSUB_09355"/>
<dbReference type="KEGG" id="gsb:GSUB_09355"/>
<dbReference type="InterPro" id="IPR020483">
    <property type="entry name" value="Uncharacterised_YgbA"/>
</dbReference>
<name>A0A0B5FSW9_9BACT</name>
<protein>
    <recommendedName>
        <fullName evidence="3">Nitrous oxide-stimulated promoter family protein</fullName>
    </recommendedName>
</protein>
<gene>
    <name evidence="1" type="ORF">GSUB_09355</name>
</gene>
<dbReference type="RefSeq" id="WP_040200433.1">
    <property type="nucleotide sequence ID" value="NZ_CP010311.1"/>
</dbReference>
<sequence>MKDQSDKQEIKDFKVLAQFTAVYCRAHHQGAKRPLQPSEVDVEGLNLEPHSLCEKCREFLAYAIERRQRCPLDPKPSCKHCEIHCYRPGHREQVREIMRFSGSRLMLRGRLDLLWHYFS</sequence>
<dbReference type="Proteomes" id="UP000035036">
    <property type="component" value="Chromosome"/>
</dbReference>